<dbReference type="InterPro" id="IPR027417">
    <property type="entry name" value="P-loop_NTPase"/>
</dbReference>
<proteinExistence type="predicted"/>
<protein>
    <submittedName>
        <fullName evidence="2">ATPase</fullName>
    </submittedName>
</protein>
<reference evidence="2 3" key="1">
    <citation type="submission" date="2022-06" db="EMBL/GenBank/DDBJ databases">
        <title>Genomic Encyclopedia of Archaeal and Bacterial Type Strains, Phase II (KMG-II): from individual species to whole genera.</title>
        <authorList>
            <person name="Goeker M."/>
        </authorList>
    </citation>
    <scope>NUCLEOTIDE SEQUENCE [LARGE SCALE GENOMIC DNA]</scope>
    <source>
        <strain evidence="2 3">DSM 40477</strain>
    </source>
</reference>
<sequence length="417" mass="46410">MTTGDSGSFRDLPLRTRSRPPRIITLRVRRYRALRDIQLEKLSGMTVLIGPNGSGKSTLFDVFAFLDACFSKGVWAACEERGGLGDIRSRGTHGPVAVELEYREWPPDFGPQGRLLHYQLEVDERDGRPVVSRETLRWKGNPGPGRSRSILNFENGQGEVFDEGSGSRREEALAEPDMLAVNTLGQLKGHPRIEALRRFISGWYLSYFSSEEARGVPRSGPQERLTRTADNLGNVLQYLKQRDPSRLRSVLGALRDTVPGLERADYETTVDGRLVVLFKDKPFQQPVLSKFASDGTVKMLAYLVLLSDPTPPPFIGIEEPENQLYHSLLPGLADLCRQAADRSQVLVTTHSHEFVNACQPNEVIALYRESDGFTRAVPAAHNPSVRAMLESGGKLGHLWQEGYFDVPRPITPGETCG</sequence>
<dbReference type="Gene3D" id="3.40.50.300">
    <property type="entry name" value="P-loop containing nucleotide triphosphate hydrolases"/>
    <property type="match status" value="2"/>
</dbReference>
<evidence type="ECO:0000313" key="2">
    <source>
        <dbReference type="EMBL" id="MCP2258431.1"/>
    </source>
</evidence>
<dbReference type="PANTHER" id="PTHR40396">
    <property type="entry name" value="ATPASE-LIKE PROTEIN"/>
    <property type="match status" value="1"/>
</dbReference>
<dbReference type="EMBL" id="JAMTCP010000008">
    <property type="protein sequence ID" value="MCP2258431.1"/>
    <property type="molecule type" value="Genomic_DNA"/>
</dbReference>
<dbReference type="PANTHER" id="PTHR40396:SF1">
    <property type="entry name" value="ATPASE AAA-TYPE CORE DOMAIN-CONTAINING PROTEIN"/>
    <property type="match status" value="1"/>
</dbReference>
<accession>A0ABT1HSC9</accession>
<dbReference type="InterPro" id="IPR003959">
    <property type="entry name" value="ATPase_AAA_core"/>
</dbReference>
<gene>
    <name evidence="2" type="ORF">LX15_002125</name>
</gene>
<evidence type="ECO:0000313" key="3">
    <source>
        <dbReference type="Proteomes" id="UP001205311"/>
    </source>
</evidence>
<dbReference type="InterPro" id="IPR014555">
    <property type="entry name" value="RecF-like"/>
</dbReference>
<keyword evidence="3" id="KW-1185">Reference proteome</keyword>
<feature type="domain" description="ATPase AAA-type core" evidence="1">
    <location>
        <begin position="45"/>
        <end position="355"/>
    </location>
</feature>
<dbReference type="PIRSF" id="PIRSF029347">
    <property type="entry name" value="RecF"/>
    <property type="match status" value="1"/>
</dbReference>
<name>A0ABT1HSC9_STRSD</name>
<dbReference type="RefSeq" id="WP_253669349.1">
    <property type="nucleotide sequence ID" value="NZ_JAMTCP010000008.1"/>
</dbReference>
<evidence type="ECO:0000259" key="1">
    <source>
        <dbReference type="Pfam" id="PF13304"/>
    </source>
</evidence>
<organism evidence="2 3">
    <name type="scientific">Streptoalloteichus tenebrarius (strain ATCC 17920 / DSM 40477 / JCM 4838 / CBS 697.72 / NBRC 16177 / NCIMB 11028 / NRRL B-12390 / A12253. 1 / ISP 5477)</name>
    <name type="common">Streptomyces tenebrarius</name>
    <dbReference type="NCBI Taxonomy" id="1933"/>
    <lineage>
        <taxon>Bacteria</taxon>
        <taxon>Bacillati</taxon>
        <taxon>Actinomycetota</taxon>
        <taxon>Actinomycetes</taxon>
        <taxon>Pseudonocardiales</taxon>
        <taxon>Pseudonocardiaceae</taxon>
        <taxon>Streptoalloteichus</taxon>
    </lineage>
</organism>
<dbReference type="Proteomes" id="UP001205311">
    <property type="component" value="Unassembled WGS sequence"/>
</dbReference>
<dbReference type="Pfam" id="PF13304">
    <property type="entry name" value="AAA_21"/>
    <property type="match status" value="1"/>
</dbReference>
<dbReference type="SUPFAM" id="SSF52540">
    <property type="entry name" value="P-loop containing nucleoside triphosphate hydrolases"/>
    <property type="match status" value="1"/>
</dbReference>
<comment type="caution">
    <text evidence="2">The sequence shown here is derived from an EMBL/GenBank/DDBJ whole genome shotgun (WGS) entry which is preliminary data.</text>
</comment>